<gene>
    <name evidence="8" type="ORF">ATW55_04050</name>
</gene>
<sequence length="419" mass="44640">MVRYKIGALSRPAFRWFYLGRVISLFGSAMTPVALAFAVLQVRSGQHLLGFILAAEILPNILLVLIGGSLSDRYRRDRLLLFSNLGSGLSQSGIAAIVLSGASPYWLLPFAVSNGVWSAVTSPAMRGILPEIVECEDIAHANALLNTARSAARIVGPPIAGILVATLGGGVGIAIDAATFFIAAICLHQVHIPSHPAVGDSSIFRELREGWSYFRQRRWIWSITVAFTLMNAVQMGVWQVLGPILAKVTFGSSGWGVTLGVKAVGLLIASLAMLKIQLRHPLRDGMIAIAISGIPMFVLGQGYALPYLMIAAALAGAGSTISAMGWDTSLQQAVPKSILSRVCAFDEFGSYMMIPLGELFAVPLADAFGYHTVATVGGIVFVVIALLPLTDRLVRRMTPGDLWKLNQEGNAELSGSLQG</sequence>
<dbReference type="PANTHER" id="PTHR23513">
    <property type="entry name" value="INTEGRAL MEMBRANE EFFLUX PROTEIN-RELATED"/>
    <property type="match status" value="1"/>
</dbReference>
<keyword evidence="3" id="KW-1003">Cell membrane</keyword>
<evidence type="ECO:0000313" key="8">
    <source>
        <dbReference type="EMBL" id="KUO94576.1"/>
    </source>
</evidence>
<comment type="caution">
    <text evidence="8">The sequence shown here is derived from an EMBL/GenBank/DDBJ whole genome shotgun (WGS) entry which is preliminary data.</text>
</comment>
<feature type="transmembrane region" description="Helical" evidence="7">
    <location>
        <begin position="219"/>
        <end position="241"/>
    </location>
</feature>
<dbReference type="InterPro" id="IPR010290">
    <property type="entry name" value="TM_effector"/>
</dbReference>
<dbReference type="PANTHER" id="PTHR23513:SF11">
    <property type="entry name" value="STAPHYLOFERRIN A TRANSPORTER"/>
    <property type="match status" value="1"/>
</dbReference>
<evidence type="ECO:0000313" key="9">
    <source>
        <dbReference type="Proteomes" id="UP000053557"/>
    </source>
</evidence>
<feature type="transmembrane region" description="Helical" evidence="7">
    <location>
        <begin position="48"/>
        <end position="67"/>
    </location>
</feature>
<comment type="subcellular location">
    <subcellularLocation>
        <location evidence="1">Cell membrane</location>
        <topology evidence="1">Multi-pass membrane protein</topology>
    </subcellularLocation>
</comment>
<proteinExistence type="predicted"/>
<evidence type="ECO:0000256" key="3">
    <source>
        <dbReference type="ARBA" id="ARBA00022475"/>
    </source>
</evidence>
<dbReference type="GO" id="GO:0005886">
    <property type="term" value="C:plasma membrane"/>
    <property type="evidence" value="ECO:0007669"/>
    <property type="project" value="UniProtKB-SubCell"/>
</dbReference>
<feature type="transmembrane region" description="Helical" evidence="7">
    <location>
        <begin position="253"/>
        <end position="274"/>
    </location>
</feature>
<keyword evidence="4 7" id="KW-0812">Transmembrane</keyword>
<evidence type="ECO:0000256" key="7">
    <source>
        <dbReference type="SAM" id="Phobius"/>
    </source>
</evidence>
<feature type="transmembrane region" description="Helical" evidence="7">
    <location>
        <begin position="159"/>
        <end position="187"/>
    </location>
</feature>
<dbReference type="EMBL" id="LPVJ01000072">
    <property type="protein sequence ID" value="KUO94576.1"/>
    <property type="molecule type" value="Genomic_DNA"/>
</dbReference>
<accession>A0A117SWZ7</accession>
<protein>
    <submittedName>
        <fullName evidence="8">MFS transporter</fullName>
    </submittedName>
</protein>
<feature type="transmembrane region" description="Helical" evidence="7">
    <location>
        <begin position="368"/>
        <end position="389"/>
    </location>
</feature>
<feature type="transmembrane region" description="Helical" evidence="7">
    <location>
        <begin position="79"/>
        <end position="107"/>
    </location>
</feature>
<reference evidence="8 9" key="1">
    <citation type="submission" date="2015-12" db="EMBL/GenBank/DDBJ databases">
        <title>Draft genome sequence of Acidibacillus ferrooxidans ITV001, isolated from a chalcopyrite acid mine drainage site in Brazil.</title>
        <authorList>
            <person name="Dall'Agnol H."/>
            <person name="Nancucheo I."/>
            <person name="Johnson B."/>
            <person name="Oliveira R."/>
            <person name="Leite L."/>
            <person name="Pylro V."/>
            <person name="Nunes G.L."/>
            <person name="Tzotzos G."/>
            <person name="Fernandes G.R."/>
            <person name="Dutra J."/>
            <person name="Orellana S.C."/>
            <person name="Oliveira G."/>
        </authorList>
    </citation>
    <scope>NUCLEOTIDE SEQUENCE [LARGE SCALE GENOMIC DNA]</scope>
    <source>
        <strain evidence="9">ITV01</strain>
    </source>
</reference>
<evidence type="ECO:0000256" key="4">
    <source>
        <dbReference type="ARBA" id="ARBA00022692"/>
    </source>
</evidence>
<dbReference type="Pfam" id="PF05977">
    <property type="entry name" value="MFS_3"/>
    <property type="match status" value="1"/>
</dbReference>
<evidence type="ECO:0000256" key="1">
    <source>
        <dbReference type="ARBA" id="ARBA00004651"/>
    </source>
</evidence>
<keyword evidence="2" id="KW-0813">Transport</keyword>
<evidence type="ECO:0000256" key="6">
    <source>
        <dbReference type="ARBA" id="ARBA00023136"/>
    </source>
</evidence>
<dbReference type="AlphaFoldDB" id="A0A117SWZ7"/>
<dbReference type="InterPro" id="IPR036259">
    <property type="entry name" value="MFS_trans_sf"/>
</dbReference>
<evidence type="ECO:0000256" key="5">
    <source>
        <dbReference type="ARBA" id="ARBA00022989"/>
    </source>
</evidence>
<organism evidence="8 9">
    <name type="scientific">Ferroacidibacillus organovorans</name>
    <dbReference type="NCBI Taxonomy" id="1765683"/>
    <lineage>
        <taxon>Bacteria</taxon>
        <taxon>Bacillati</taxon>
        <taxon>Bacillota</taxon>
        <taxon>Bacilli</taxon>
        <taxon>Bacillales</taxon>
        <taxon>Alicyclobacillaceae</taxon>
        <taxon>Ferroacidibacillus</taxon>
    </lineage>
</organism>
<keyword evidence="6 7" id="KW-0472">Membrane</keyword>
<dbReference type="Proteomes" id="UP000053557">
    <property type="component" value="Unassembled WGS sequence"/>
</dbReference>
<feature type="transmembrane region" description="Helical" evidence="7">
    <location>
        <begin position="21"/>
        <end position="42"/>
    </location>
</feature>
<evidence type="ECO:0000256" key="2">
    <source>
        <dbReference type="ARBA" id="ARBA00022448"/>
    </source>
</evidence>
<dbReference type="Gene3D" id="1.20.1250.20">
    <property type="entry name" value="MFS general substrate transporter like domains"/>
    <property type="match status" value="1"/>
</dbReference>
<dbReference type="RefSeq" id="WP_067720349.1">
    <property type="nucleotide sequence ID" value="NZ_LPVJ01000072.1"/>
</dbReference>
<dbReference type="OrthoDB" id="3613552at2"/>
<dbReference type="CDD" id="cd06173">
    <property type="entry name" value="MFS_MefA_like"/>
    <property type="match status" value="1"/>
</dbReference>
<dbReference type="SUPFAM" id="SSF103473">
    <property type="entry name" value="MFS general substrate transporter"/>
    <property type="match status" value="1"/>
</dbReference>
<keyword evidence="5 7" id="KW-1133">Transmembrane helix</keyword>
<keyword evidence="9" id="KW-1185">Reference proteome</keyword>
<name>A0A117SWZ7_9BACL</name>
<feature type="transmembrane region" description="Helical" evidence="7">
    <location>
        <begin position="286"/>
        <end position="303"/>
    </location>
</feature>